<feature type="compositionally biased region" description="Acidic residues" evidence="1">
    <location>
        <begin position="390"/>
        <end position="421"/>
    </location>
</feature>
<organism evidence="3 4">
    <name type="scientific">Plasmodiophora brassicae</name>
    <name type="common">Clubroot disease agent</name>
    <dbReference type="NCBI Taxonomy" id="37360"/>
    <lineage>
        <taxon>Eukaryota</taxon>
        <taxon>Sar</taxon>
        <taxon>Rhizaria</taxon>
        <taxon>Endomyxa</taxon>
        <taxon>Phytomyxea</taxon>
        <taxon>Plasmodiophorida</taxon>
        <taxon>Plasmodiophoridae</taxon>
        <taxon>Plasmodiophora</taxon>
    </lineage>
</organism>
<evidence type="ECO:0000313" key="3">
    <source>
        <dbReference type="EMBL" id="CEO95394.1"/>
    </source>
</evidence>
<feature type="compositionally biased region" description="Basic and acidic residues" evidence="1">
    <location>
        <begin position="350"/>
        <end position="365"/>
    </location>
</feature>
<sequence>MGQADLPACPADTLYNRSASPGISLTAILTGDGGAPTRVPDAAIEDDLPYPSPEEDPVDLPVSSDDADMDDLLQSTFDHRAWFAGRRRLTTCTSNRALSDNIRLTLVDVTMTYGYAPDPAVFSLFESCEDLSWDSFRNVSGWLLSYLCWHDHVPPHQGMIERHRREVVSCLQASPAGLRDKFDQWLRQTTATPSSGAQMMRHCSLLSTSCGLWPLDLMVTVCLSTDPVIVDLFLDSPVSVDNVDALFNEYGVPFGCLWDVVHPLIDRRRSHIIALRFGTSDVVARLGRGDDSLPVKRVAALAVLSTIALPLMHLRNSSPMLWLEVLPSSAVRVSCERAPAPMIMVCDGHGQPKQECTGHKDPVEHGDEDDRTIEYLERIRDAHEAAERDEVGDDCEDPVGDSECDDPDPGDAIGDDVETDSDSSYSMDDGDVPDPSNVDGSDDERIDPSVDHLVRQSTPPCASAPAMDLSTFEVIHLDEFAGERFWDVFGSPRKEAFCGRFRFDLADEARRASDAHGGRPRLRPVFDVDSLQAITTSIGTWLQHFPVHEAKSFAFLHMMQRYGNYRARQSDTGSSVHDLRVQRDDEKASRSVAQLPRFLLGQVDCHPMANVSIFLIAAAPRWTHRSLKQHCSRAVSAAFSACQADLPDEINDYLNQFGAHRRPVVMPPSSARAVLEALEDELDGSIMVLMQALGVRSLMKMTCVADVLEVRRYLRTFWPSTLMDCARFDIGSNVSAEPFPDNTAVAVCRDYSALRDLDVGCGIAPRKSSYYPVGEVAGFGGCKSRCSSVMASARSCYNATVSQRTRDRGRVLVDPVRFAHIGTLNAAVRATFEKGKVRKSIAGLPAALRKYGPVKKEDVKRALNPVRDAMRKRIRFCRQMAAERVPVVHRVEYVANLTMRHACFNSMWQEADGFNDDATFLLLDAEAVWAHLRRKLEQYVVFPRKMYRAMFRRLERGRRSPFVSNIDRRSLNALQIFEDCFNAVFDGSSINPGRFYHRATPDSNVGPWLSNGSPLDYVSSSLQFGRFFVDDTYMDPLALVINKGEFMNFIQSLDYVDMMSTVLRISVRGNRHALHYLVQSWFLVISSGLSSMLTPDAIALNLLQTEAAYTYDQLAKRKILAPGVWHALDRPDLDQEHDYLFAGFMRSLDALYRLGRRGSTLDPSLSSLPTVSFSNWIATNWMSPGVERLPHRALWRDVMSIIPESRYDDYNVTKALVERVKRTRDRQGRDGIHVTLLLRWSGRVIHPFVALVDPPPDEITDEYVSDLMGSATKTVAQRRAMRARPDGRWAPSSRFLAVLAHVVMIVPPLHDRSAVVRLPASSDPMTLSTLPLAPRSVTLFDACKSWRDVPLPSANQGSKKRHWLWEALALIQGVLHSSPDARGACTKIDWGSFLADPHNGLLVQAAGVDAVVHLSKGHRTMSTQVHAAVKGVKDRWPSPVDLSTWSTAEKILILVYHARALGPGVLTYVGAGRNDAVRDPAEHVLVVDDLLEMFGAARIDWRPYKHALALIGAVGRTLVEIGLSSRHAHAYFVNAFELVILDSRPRPMAEATSSRFRGIVDDMVGAYVAAIRQRRGNRADQADEAVDDDAAADGDGPTRRTRSSRRAVTLQSRAAVKRRRIAAADALSMSSSEDDSDDSSRDTSELCQSTSRESQVDSVGRRLQTDDGCVPQKKRSHQGAKRRKLCGTTTRPVRPLPVTSTTVIKDPPNTRTMPPASAQTGHANRRFTAPKLAPERTPGGRASRPAQGVNREPVKEEQSPSQERDAGSLLPAGISNNDAAGVCRSICYAIAPVQILRSLPGWERVSGPAPWIDLYNKVMNPRLDLNAASDILVDLIKAISDADRATRSFDPGQQHDADDFALELLQQMQAYEVVGALGHPIERAIIGFVEHVVDACKTCGHVTRRPPCELPVVMLGGSHGRTSLADALLLEHTTTIARRCTAERPCNRGQDVEHRSTTVRQLKGKVEEGQVMLVRQDPIEIVQEPGLDGQTISMARRKTAVDVVPQAVFQVGDAYFQLVGLVDHWGNAHVAGHDEGHYVSWVKQARGGWAFCDTSRVQGYSDAHVADLLSKRVYRLLFYRCFALRRQ</sequence>
<feature type="domain" description="USP" evidence="2">
    <location>
        <begin position="1772"/>
        <end position="2081"/>
    </location>
</feature>
<evidence type="ECO:0000259" key="2">
    <source>
        <dbReference type="PROSITE" id="PS50235"/>
    </source>
</evidence>
<reference evidence="3 4" key="1">
    <citation type="submission" date="2015-02" db="EMBL/GenBank/DDBJ databases">
        <authorList>
            <person name="Chooi Y.-H."/>
        </authorList>
    </citation>
    <scope>NUCLEOTIDE SEQUENCE [LARGE SCALE GENOMIC DNA]</scope>
    <source>
        <strain evidence="3">E3</strain>
    </source>
</reference>
<feature type="compositionally biased region" description="Low complexity" evidence="1">
    <location>
        <begin position="1688"/>
        <end position="1703"/>
    </location>
</feature>
<feature type="compositionally biased region" description="Basic and acidic residues" evidence="1">
    <location>
        <begin position="1752"/>
        <end position="1766"/>
    </location>
</feature>
<protein>
    <recommendedName>
        <fullName evidence="2">USP domain-containing protein</fullName>
    </recommendedName>
</protein>
<accession>A0A0G4IJP8</accession>
<dbReference type="PROSITE" id="PS50235">
    <property type="entry name" value="USP_3"/>
    <property type="match status" value="1"/>
</dbReference>
<feature type="region of interest" description="Disordered" evidence="1">
    <location>
        <begin position="350"/>
        <end position="369"/>
    </location>
</feature>
<dbReference type="Gene3D" id="3.90.70.10">
    <property type="entry name" value="Cysteine proteinases"/>
    <property type="match status" value="1"/>
</dbReference>
<dbReference type="Proteomes" id="UP000039324">
    <property type="component" value="Unassembled WGS sequence"/>
</dbReference>
<feature type="compositionally biased region" description="Basic residues" evidence="1">
    <location>
        <begin position="1672"/>
        <end position="1685"/>
    </location>
</feature>
<feature type="compositionally biased region" description="Acidic residues" evidence="1">
    <location>
        <begin position="1582"/>
        <end position="1592"/>
    </location>
</feature>
<keyword evidence="4" id="KW-1185">Reference proteome</keyword>
<feature type="compositionally biased region" description="Polar residues" evidence="1">
    <location>
        <begin position="1645"/>
        <end position="1657"/>
    </location>
</feature>
<feature type="region of interest" description="Disordered" evidence="1">
    <location>
        <begin position="1578"/>
        <end position="1772"/>
    </location>
</feature>
<dbReference type="InterPro" id="IPR038765">
    <property type="entry name" value="Papain-like_cys_pep_sf"/>
</dbReference>
<feature type="region of interest" description="Disordered" evidence="1">
    <location>
        <begin position="31"/>
        <end position="65"/>
    </location>
</feature>
<feature type="compositionally biased region" description="Acidic residues" evidence="1">
    <location>
        <begin position="43"/>
        <end position="58"/>
    </location>
</feature>
<dbReference type="InterPro" id="IPR028889">
    <property type="entry name" value="USP"/>
</dbReference>
<evidence type="ECO:0000256" key="1">
    <source>
        <dbReference type="SAM" id="MobiDB-lite"/>
    </source>
</evidence>
<gene>
    <name evidence="3" type="ORF">PBRA_009661</name>
</gene>
<evidence type="ECO:0000313" key="4">
    <source>
        <dbReference type="Proteomes" id="UP000039324"/>
    </source>
</evidence>
<feature type="region of interest" description="Disordered" evidence="1">
    <location>
        <begin position="383"/>
        <end position="447"/>
    </location>
</feature>
<dbReference type="SUPFAM" id="SSF54001">
    <property type="entry name" value="Cysteine proteinases"/>
    <property type="match status" value="1"/>
</dbReference>
<dbReference type="EMBL" id="CDSF01000019">
    <property type="protein sequence ID" value="CEO95394.1"/>
    <property type="molecule type" value="Genomic_DNA"/>
</dbReference>
<proteinExistence type="predicted"/>
<name>A0A0G4IJP8_PLABS</name>
<feature type="compositionally biased region" description="Polar residues" evidence="1">
    <location>
        <begin position="1709"/>
        <end position="1722"/>
    </location>
</feature>